<comment type="caution">
    <text evidence="10">The sequence shown here is derived from an EMBL/GenBank/DDBJ whole genome shotgun (WGS) entry which is preliminary data.</text>
</comment>
<dbReference type="Gene3D" id="1.10.760.10">
    <property type="entry name" value="Cytochrome c-like domain"/>
    <property type="match status" value="1"/>
</dbReference>
<evidence type="ECO:0000256" key="5">
    <source>
        <dbReference type="ARBA" id="ARBA00023004"/>
    </source>
</evidence>
<name>A0ABV2SZ03_9BACT</name>
<keyword evidence="8" id="KW-0732">Signal</keyword>
<dbReference type="Pfam" id="PF07995">
    <property type="entry name" value="GSDH"/>
    <property type="match status" value="1"/>
</dbReference>
<dbReference type="InterPro" id="IPR011041">
    <property type="entry name" value="Quinoprot_gluc/sorb_DH_b-prop"/>
</dbReference>
<evidence type="ECO:0000313" key="10">
    <source>
        <dbReference type="EMBL" id="MET6996001.1"/>
    </source>
</evidence>
<keyword evidence="3 6" id="KW-0479">Metal-binding</keyword>
<accession>A0ABV2SZ03</accession>
<dbReference type="PRINTS" id="PR00606">
    <property type="entry name" value="CYTCHROMECID"/>
</dbReference>
<dbReference type="RefSeq" id="WP_354658648.1">
    <property type="nucleotide sequence ID" value="NZ_JBEXAC010000001.1"/>
</dbReference>
<feature type="chain" id="PRO_5045689490" evidence="8">
    <location>
        <begin position="25"/>
        <end position="737"/>
    </location>
</feature>
<dbReference type="Gene3D" id="2.120.10.30">
    <property type="entry name" value="TolB, C-terminal domain"/>
    <property type="match status" value="1"/>
</dbReference>
<dbReference type="InterPro" id="IPR036909">
    <property type="entry name" value="Cyt_c-like_dom_sf"/>
</dbReference>
<dbReference type="SUPFAM" id="SSF46626">
    <property type="entry name" value="Cytochrome c"/>
    <property type="match status" value="1"/>
</dbReference>
<dbReference type="Gene3D" id="3.40.50.880">
    <property type="match status" value="1"/>
</dbReference>
<evidence type="ECO:0000256" key="7">
    <source>
        <dbReference type="SAM" id="MobiDB-lite"/>
    </source>
</evidence>
<dbReference type="SUPFAM" id="SSF50952">
    <property type="entry name" value="Soluble quinoprotein glucose dehydrogenase"/>
    <property type="match status" value="1"/>
</dbReference>
<keyword evidence="1" id="KW-0813">Transport</keyword>
<evidence type="ECO:0000313" key="11">
    <source>
        <dbReference type="Proteomes" id="UP001549749"/>
    </source>
</evidence>
<protein>
    <submittedName>
        <fullName evidence="10">PQQ-dependent sugar dehydrogenase</fullName>
    </submittedName>
</protein>
<dbReference type="PROSITE" id="PS51007">
    <property type="entry name" value="CYTC"/>
    <property type="match status" value="1"/>
</dbReference>
<dbReference type="EMBL" id="JBEXAC010000001">
    <property type="protein sequence ID" value="MET6996001.1"/>
    <property type="molecule type" value="Genomic_DNA"/>
</dbReference>
<keyword evidence="2 6" id="KW-0349">Heme</keyword>
<keyword evidence="4" id="KW-0249">Electron transport</keyword>
<evidence type="ECO:0000256" key="1">
    <source>
        <dbReference type="ARBA" id="ARBA00022448"/>
    </source>
</evidence>
<proteinExistence type="predicted"/>
<evidence type="ECO:0000256" key="8">
    <source>
        <dbReference type="SAM" id="SignalP"/>
    </source>
</evidence>
<dbReference type="InterPro" id="IPR002324">
    <property type="entry name" value="Cyt_c_ID"/>
</dbReference>
<dbReference type="InterPro" id="IPR029062">
    <property type="entry name" value="Class_I_gatase-like"/>
</dbReference>
<sequence length="737" mass="82636">MKYLQKSVCSWATGVLLISTLLLACTKQREKQVVLDFTGNKELQATLAQAAEKNGWQIVEDNSKGYWEEDFLKQHSAVVITFSRLNRLDYHDLNTLKRYLEAGGGGVVAVKDTVLSQRGWPWLQAWDKMETGKEQKQDNGQVYILEKTYTPDQLAAAISYAIGRNELPQYKKATTLPIPDSSQYTRTVLTEVLDEPLQMEILPNNNVLFVERRGGVKLYDAVTKKVKKIAHLDVFSGIEDGLLGVVLDPDFKKNNWAYFYYAPAGIDSVDRLSRFELKGDSLIMSSEKVLMNVPTQRTFCCHSAGGMAFGPDGLLYISVGDNTNAEAAETYVPVDERPGHELADDQATAANTNDLRGKILRIKPEPDGTYSIPEGNLFAKGTPKTRPEIYIMGLRNPFRFSIDQKTDILYWGEVGPDTRVMSKDGEFMSFDEFNMAKKPGFYGWPYFLGDNDAYPLWNFETKQEGPRKDPAHPMNDSRNNTGLRELPPAQPAMIWYGREHSKHFPLVGNGGASAMSGPVYYSELFPNAPYKLSKYYDGKLFIYEWIRHWIMVVTLDEEGRYLRMEPFLDHMKFAAPIDMKFGPDGALYVLEYGTNWFAGNTDAKLVRIEYHPDRKAPVVPAADTSAAAKTTSQPAYTGKYAKGQQMVSTLDCKSCHSVTQTSVGPSFIAVAKHYEGKAGVVDQLVKKIIDGGSGNWGTRQMPGHPGMSNDDAQEMVHYILSLSEEEHPKPKKDSLPL</sequence>
<evidence type="ECO:0000259" key="9">
    <source>
        <dbReference type="PROSITE" id="PS51007"/>
    </source>
</evidence>
<dbReference type="InterPro" id="IPR012938">
    <property type="entry name" value="Glc/Sorbosone_DH"/>
</dbReference>
<dbReference type="PANTHER" id="PTHR19328">
    <property type="entry name" value="HEDGEHOG-INTERACTING PROTEIN"/>
    <property type="match status" value="1"/>
</dbReference>
<evidence type="ECO:0000256" key="3">
    <source>
        <dbReference type="ARBA" id="ARBA00022723"/>
    </source>
</evidence>
<reference evidence="10 11" key="1">
    <citation type="submission" date="2024-06" db="EMBL/GenBank/DDBJ databases">
        <title>Chitinophaga defluvii sp. nov., isolated from municipal sewage.</title>
        <authorList>
            <person name="Zhang L."/>
        </authorList>
    </citation>
    <scope>NUCLEOTIDE SEQUENCE [LARGE SCALE GENOMIC DNA]</scope>
    <source>
        <strain evidence="10 11">H8</strain>
    </source>
</reference>
<feature type="signal peptide" evidence="8">
    <location>
        <begin position="1"/>
        <end position="24"/>
    </location>
</feature>
<evidence type="ECO:0000256" key="2">
    <source>
        <dbReference type="ARBA" id="ARBA00022617"/>
    </source>
</evidence>
<dbReference type="Proteomes" id="UP001549749">
    <property type="component" value="Unassembled WGS sequence"/>
</dbReference>
<dbReference type="Pfam" id="PF00034">
    <property type="entry name" value="Cytochrom_C"/>
    <property type="match status" value="1"/>
</dbReference>
<gene>
    <name evidence="10" type="ORF">ABR189_01415</name>
</gene>
<feature type="region of interest" description="Disordered" evidence="7">
    <location>
        <begin position="463"/>
        <end position="483"/>
    </location>
</feature>
<feature type="domain" description="Cytochrome c" evidence="9">
    <location>
        <begin position="638"/>
        <end position="723"/>
    </location>
</feature>
<keyword evidence="5 6" id="KW-0408">Iron</keyword>
<keyword evidence="11" id="KW-1185">Reference proteome</keyword>
<dbReference type="InterPro" id="IPR009056">
    <property type="entry name" value="Cyt_c-like_dom"/>
</dbReference>
<evidence type="ECO:0000256" key="6">
    <source>
        <dbReference type="PROSITE-ProRule" id="PRU00433"/>
    </source>
</evidence>
<evidence type="ECO:0000256" key="4">
    <source>
        <dbReference type="ARBA" id="ARBA00022982"/>
    </source>
</evidence>
<organism evidence="10 11">
    <name type="scientific">Chitinophaga defluvii</name>
    <dbReference type="NCBI Taxonomy" id="3163343"/>
    <lineage>
        <taxon>Bacteria</taxon>
        <taxon>Pseudomonadati</taxon>
        <taxon>Bacteroidota</taxon>
        <taxon>Chitinophagia</taxon>
        <taxon>Chitinophagales</taxon>
        <taxon>Chitinophagaceae</taxon>
        <taxon>Chitinophaga</taxon>
    </lineage>
</organism>
<dbReference type="PROSITE" id="PS51257">
    <property type="entry name" value="PROKAR_LIPOPROTEIN"/>
    <property type="match status" value="1"/>
</dbReference>
<dbReference type="InterPro" id="IPR011042">
    <property type="entry name" value="6-blade_b-propeller_TolB-like"/>
</dbReference>
<dbReference type="PANTHER" id="PTHR19328:SF75">
    <property type="entry name" value="ALDOSE SUGAR DEHYDROGENASE YLII"/>
    <property type="match status" value="1"/>
</dbReference>